<feature type="compositionally biased region" description="Basic residues" evidence="4">
    <location>
        <begin position="438"/>
        <end position="449"/>
    </location>
</feature>
<dbReference type="Gramene" id="ONIVA06G01290.1">
    <property type="protein sequence ID" value="ONIVA06G01290.1"/>
    <property type="gene ID" value="ONIVA06G01290"/>
</dbReference>
<dbReference type="EnsemblPlants" id="ONIVA06G01290.1">
    <property type="protein sequence ID" value="ONIVA06G01290.1"/>
    <property type="gene ID" value="ONIVA06G01290"/>
</dbReference>
<dbReference type="NCBIfam" id="TIGR00756">
    <property type="entry name" value="PPR"/>
    <property type="match status" value="3"/>
</dbReference>
<dbReference type="Pfam" id="PF13041">
    <property type="entry name" value="PPR_2"/>
    <property type="match status" value="2"/>
</dbReference>
<feature type="repeat" description="PPR" evidence="3">
    <location>
        <begin position="634"/>
        <end position="668"/>
    </location>
</feature>
<reference evidence="7" key="2">
    <citation type="submission" date="2018-04" db="EMBL/GenBank/DDBJ databases">
        <title>OnivRS2 (Oryza nivara Reference Sequence Version 2).</title>
        <authorList>
            <person name="Zhang J."/>
            <person name="Kudrna D."/>
            <person name="Lee S."/>
            <person name="Talag J."/>
            <person name="Rajasekar S."/>
            <person name="Welchert J."/>
            <person name="Hsing Y.-I."/>
            <person name="Wing R.A."/>
        </authorList>
    </citation>
    <scope>NUCLEOTIDE SEQUENCE [LARGE SCALE GENOMIC DNA]</scope>
    <source>
        <strain evidence="7">SL10</strain>
    </source>
</reference>
<dbReference type="STRING" id="4536.A0A0E0HK11"/>
<dbReference type="InterPro" id="IPR002885">
    <property type="entry name" value="PPR_rpt"/>
</dbReference>
<keyword evidence="2" id="KW-0809">Transit peptide</keyword>
<dbReference type="FunFam" id="1.25.40.10:FF:000031">
    <property type="entry name" value="Pentatricopeptide repeat-containing protein mitochondrial"/>
    <property type="match status" value="1"/>
</dbReference>
<dbReference type="HOGENOM" id="CLU_014316_0_0_1"/>
<reference evidence="7" key="1">
    <citation type="submission" date="2015-04" db="UniProtKB">
        <authorList>
            <consortium name="EnsemblPlants"/>
        </authorList>
    </citation>
    <scope>IDENTIFICATION</scope>
    <source>
        <strain evidence="7">SL10</strain>
    </source>
</reference>
<evidence type="ECO:0000313" key="7">
    <source>
        <dbReference type="EnsemblPlants" id="ONIVA06G01290.1"/>
    </source>
</evidence>
<evidence type="ECO:0008006" key="9">
    <source>
        <dbReference type="Google" id="ProtNLM"/>
    </source>
</evidence>
<dbReference type="SUPFAM" id="SSF81383">
    <property type="entry name" value="F-box domain"/>
    <property type="match status" value="1"/>
</dbReference>
<feature type="repeat" description="PPR" evidence="3">
    <location>
        <begin position="735"/>
        <end position="769"/>
    </location>
</feature>
<dbReference type="eggNOG" id="KOG4197">
    <property type="taxonomic scope" value="Eukaryota"/>
</dbReference>
<dbReference type="InterPro" id="IPR046848">
    <property type="entry name" value="E_motif"/>
</dbReference>
<dbReference type="PANTHER" id="PTHR47926:SF437">
    <property type="entry name" value="PENTACOTRIPEPTIDE-REPEAT REGION OF PRORP DOMAIN-CONTAINING PROTEIN"/>
    <property type="match status" value="1"/>
</dbReference>
<dbReference type="InterPro" id="IPR001810">
    <property type="entry name" value="F-box_dom"/>
</dbReference>
<feature type="repeat" description="PPR" evidence="3">
    <location>
        <begin position="602"/>
        <end position="632"/>
    </location>
</feature>
<dbReference type="InterPro" id="IPR046960">
    <property type="entry name" value="PPR_At4g14850-like_plant"/>
</dbReference>
<keyword evidence="8" id="KW-1185">Reference proteome</keyword>
<dbReference type="AlphaFoldDB" id="A0A0E0HK11"/>
<dbReference type="InterPro" id="IPR036047">
    <property type="entry name" value="F-box-like_dom_sf"/>
</dbReference>
<dbReference type="Pfam" id="PF00646">
    <property type="entry name" value="F-box"/>
    <property type="match status" value="1"/>
</dbReference>
<protein>
    <recommendedName>
        <fullName evidence="9">F-box domain-containing protein</fullName>
    </recommendedName>
</protein>
<feature type="domain" description="KIB1-4 beta-propeller" evidence="6">
    <location>
        <begin position="98"/>
        <end position="296"/>
    </location>
</feature>
<dbReference type="Pfam" id="PF20431">
    <property type="entry name" value="E_motif"/>
    <property type="match status" value="1"/>
</dbReference>
<sequence>MENTCKRISNTPNSMPVLQGWADLPDDLLQCVLALLSSPSDLAAFIATCPNWHAAFRSAKSTLRTTLFRPLAIRSCASSGDDPVVWELFDPAKPTICIHRVTPPDFLAGMDYECCSYGHAIFSGNAPSLKDTTFAIVDVFTGTSVSPPPCPFFTFVNSCALTAPLDYHNSHFLVEAKHSLFAWRVGSDHWSQCSCPPNSKALEQFVPFKGQLYALEYQQLYTVKLEPQLSLEEVQVVWSVEMSEPDLCEPSLVVCDDMLILLAASIGEAFRLDLSSQPAMWVKMEEEELKEWAFFFDEKREAFRPRPPLSCKNPQRWGGIGYDSYSWFFQREKAFSGFQLFQFAENMHVQRHMLLYSWIHEDDFDGPEAFQDQMDDEVSYAAHKSQPVSVPTCQYLCFDFLTHPNSFSPHHRAPAMAPYPLPPPSPPQQQLPPASSSKPRRPPPHRSHGGYKNGTVSVDSGAPHDARGLRALIKALAAEHGEAAPAVHAHAAKLGLDGRRAVRDGLVELYLARGELASARALVDGFPAGRDVVSCTAMVTGHARHGFLDEAVVLFFAMADDRGVAIDAVAAAAAFSACAQIGDLALGREAHRRVAERKVAMDVVAWNALVDMYAKCGDAAAAHRWFRRMPVKKNVVSWNTMMSAFARAGELEEALALFQEMQAAAVRPDDATFVAALGACAQLGALDTGRWLHAYMGRMGHSADGVVGNALLDMYAKCGAVDQATEVFDGMARRDVYTYTSMILGLAMHGRGEDALSLFAGMQRAGVTPNEVTLLGVLTACCHAGLVEEGLQQLNAMPEPRIEHYGCVVDMLGRAGRLDEAEELIAAMPVHSDALIWSSLLAACRAHGDVERAERVMRRRVADADAGDYVLMSNTYASNGRHGEAVKVRGQMRRNEIDKVPGCSLIEIDGVVHEFKAIPANSIR</sequence>
<dbReference type="FunFam" id="1.25.40.10:FF:000469">
    <property type="entry name" value="Pentatricopeptide repeat-containing protein"/>
    <property type="match status" value="1"/>
</dbReference>
<evidence type="ECO:0000256" key="4">
    <source>
        <dbReference type="SAM" id="MobiDB-lite"/>
    </source>
</evidence>
<evidence type="ECO:0000256" key="2">
    <source>
        <dbReference type="ARBA" id="ARBA00022946"/>
    </source>
</evidence>
<dbReference type="GO" id="GO:0009451">
    <property type="term" value="P:RNA modification"/>
    <property type="evidence" value="ECO:0007669"/>
    <property type="project" value="InterPro"/>
</dbReference>
<dbReference type="InterPro" id="IPR011990">
    <property type="entry name" value="TPR-like_helical_dom_sf"/>
</dbReference>
<evidence type="ECO:0000259" key="6">
    <source>
        <dbReference type="Pfam" id="PF03478"/>
    </source>
</evidence>
<evidence type="ECO:0000256" key="3">
    <source>
        <dbReference type="PROSITE-ProRule" id="PRU00708"/>
    </source>
</evidence>
<evidence type="ECO:0000256" key="1">
    <source>
        <dbReference type="ARBA" id="ARBA00022737"/>
    </source>
</evidence>
<feature type="domain" description="F-box" evidence="5">
    <location>
        <begin position="21"/>
        <end position="61"/>
    </location>
</feature>
<feature type="region of interest" description="Disordered" evidence="4">
    <location>
        <begin position="411"/>
        <end position="463"/>
    </location>
</feature>
<feature type="repeat" description="PPR" evidence="3">
    <location>
        <begin position="704"/>
        <end position="734"/>
    </location>
</feature>
<evidence type="ECO:0000313" key="8">
    <source>
        <dbReference type="Proteomes" id="UP000006591"/>
    </source>
</evidence>
<name>A0A0E0HK11_ORYNI</name>
<keyword evidence="1" id="KW-0677">Repeat</keyword>
<dbReference type="Pfam" id="PF03478">
    <property type="entry name" value="Beta-prop_KIB1-4"/>
    <property type="match status" value="1"/>
</dbReference>
<dbReference type="PROSITE" id="PS51375">
    <property type="entry name" value="PPR"/>
    <property type="match status" value="4"/>
</dbReference>
<dbReference type="Gene3D" id="1.25.40.10">
    <property type="entry name" value="Tetratricopeptide repeat domain"/>
    <property type="match status" value="3"/>
</dbReference>
<dbReference type="FunFam" id="1.25.40.10:FF:001457">
    <property type="entry name" value="Os06g0114366 protein"/>
    <property type="match status" value="1"/>
</dbReference>
<dbReference type="Proteomes" id="UP000006591">
    <property type="component" value="Chromosome 6"/>
</dbReference>
<dbReference type="GO" id="GO:0003723">
    <property type="term" value="F:RNA binding"/>
    <property type="evidence" value="ECO:0007669"/>
    <property type="project" value="InterPro"/>
</dbReference>
<dbReference type="InterPro" id="IPR005174">
    <property type="entry name" value="KIB1-4_b-propeller"/>
</dbReference>
<accession>A0A0E0HK11</accession>
<dbReference type="OMA" id="AMAPYPL"/>
<feature type="compositionally biased region" description="Pro residues" evidence="4">
    <location>
        <begin position="417"/>
        <end position="430"/>
    </location>
</feature>
<organism evidence="7">
    <name type="scientific">Oryza nivara</name>
    <name type="common">Indian wild rice</name>
    <name type="synonym">Oryza sativa f. spontanea</name>
    <dbReference type="NCBI Taxonomy" id="4536"/>
    <lineage>
        <taxon>Eukaryota</taxon>
        <taxon>Viridiplantae</taxon>
        <taxon>Streptophyta</taxon>
        <taxon>Embryophyta</taxon>
        <taxon>Tracheophyta</taxon>
        <taxon>Spermatophyta</taxon>
        <taxon>Magnoliopsida</taxon>
        <taxon>Liliopsida</taxon>
        <taxon>Poales</taxon>
        <taxon>Poaceae</taxon>
        <taxon>BOP clade</taxon>
        <taxon>Oryzoideae</taxon>
        <taxon>Oryzeae</taxon>
        <taxon>Oryzinae</taxon>
        <taxon>Oryza</taxon>
    </lineage>
</organism>
<dbReference type="PANTHER" id="PTHR47926">
    <property type="entry name" value="PENTATRICOPEPTIDE REPEAT-CONTAINING PROTEIN"/>
    <property type="match status" value="1"/>
</dbReference>
<evidence type="ECO:0000259" key="5">
    <source>
        <dbReference type="Pfam" id="PF00646"/>
    </source>
</evidence>
<dbReference type="Pfam" id="PF01535">
    <property type="entry name" value="PPR"/>
    <property type="match status" value="3"/>
</dbReference>
<proteinExistence type="predicted"/>